<dbReference type="SMART" id="SM00507">
    <property type="entry name" value="HNHc"/>
    <property type="match status" value="1"/>
</dbReference>
<protein>
    <submittedName>
        <fullName evidence="2">HNH endonuclease domain-containing protein</fullName>
    </submittedName>
</protein>
<dbReference type="AlphaFoldDB" id="A0A379KQQ8"/>
<evidence type="ECO:0000259" key="1">
    <source>
        <dbReference type="SMART" id="SM00507"/>
    </source>
</evidence>
<keyword evidence="2" id="KW-0378">Hydrolase</keyword>
<organism evidence="2 3">
    <name type="scientific">Pseudomonas putida</name>
    <name type="common">Arthrobacter siderocapsulatus</name>
    <dbReference type="NCBI Taxonomy" id="303"/>
    <lineage>
        <taxon>Bacteria</taxon>
        <taxon>Pseudomonadati</taxon>
        <taxon>Pseudomonadota</taxon>
        <taxon>Gammaproteobacteria</taxon>
        <taxon>Pseudomonadales</taxon>
        <taxon>Pseudomonadaceae</taxon>
        <taxon>Pseudomonas</taxon>
    </lineage>
</organism>
<dbReference type="CDD" id="cd00085">
    <property type="entry name" value="HNHc"/>
    <property type="match status" value="1"/>
</dbReference>
<dbReference type="GO" id="GO:0008270">
    <property type="term" value="F:zinc ion binding"/>
    <property type="evidence" value="ECO:0007669"/>
    <property type="project" value="InterPro"/>
</dbReference>
<dbReference type="Proteomes" id="UP000254602">
    <property type="component" value="Unassembled WGS sequence"/>
</dbReference>
<proteinExistence type="predicted"/>
<keyword evidence="2" id="KW-0255">Endonuclease</keyword>
<dbReference type="Gene3D" id="1.10.30.50">
    <property type="match status" value="1"/>
</dbReference>
<dbReference type="GO" id="GO:0003676">
    <property type="term" value="F:nucleic acid binding"/>
    <property type="evidence" value="ECO:0007669"/>
    <property type="project" value="InterPro"/>
</dbReference>
<keyword evidence="2" id="KW-0540">Nuclease</keyword>
<dbReference type="EMBL" id="UGUY01000001">
    <property type="protein sequence ID" value="SUD70334.1"/>
    <property type="molecule type" value="Genomic_DNA"/>
</dbReference>
<feature type="domain" description="HNH nuclease" evidence="1">
    <location>
        <begin position="120"/>
        <end position="183"/>
    </location>
</feature>
<name>A0A379KQQ8_PSEPU</name>
<dbReference type="InterPro" id="IPR002711">
    <property type="entry name" value="HNH"/>
</dbReference>
<gene>
    <name evidence="2" type="ORF">NCTC7914_04489</name>
</gene>
<evidence type="ECO:0000313" key="3">
    <source>
        <dbReference type="Proteomes" id="UP000254602"/>
    </source>
</evidence>
<dbReference type="Pfam" id="PF01844">
    <property type="entry name" value="HNH"/>
    <property type="match status" value="1"/>
</dbReference>
<evidence type="ECO:0000313" key="2">
    <source>
        <dbReference type="EMBL" id="SUD70334.1"/>
    </source>
</evidence>
<reference evidence="2 3" key="1">
    <citation type="submission" date="2018-06" db="EMBL/GenBank/DDBJ databases">
        <authorList>
            <consortium name="Pathogen Informatics"/>
            <person name="Doyle S."/>
        </authorList>
    </citation>
    <scope>NUCLEOTIDE SEQUENCE [LARGE SCALE GENOMIC DNA]</scope>
    <source>
        <strain evidence="2 3">NCTC7914</strain>
    </source>
</reference>
<dbReference type="GO" id="GO:0004519">
    <property type="term" value="F:endonuclease activity"/>
    <property type="evidence" value="ECO:0007669"/>
    <property type="project" value="UniProtKB-KW"/>
</dbReference>
<accession>A0A379KQQ8</accession>
<sequence length="206" mass="22457">MGKALGVGPVTNFRNANGVCMKLGNFRHWDPDYTSAGKTGLVKGNKGEAVVWDDYAEAPERLAKVVTAIRAAVEHHLSSEIAEQALGGGDEPEIQEAEEGKVLTRLHRSRERDRRLVASKKKQAMAKFGKLVCEACGFDFATRYGDVGQGLIDVHHTKPVHTLQPGDKTHLNDLALLCANCHRVVHSTRGWLEIDQLKAALASGKV</sequence>
<dbReference type="InterPro" id="IPR003615">
    <property type="entry name" value="HNH_nuc"/>
</dbReference>